<dbReference type="EMBL" id="QMEB01000234">
    <property type="protein sequence ID" value="NMG22234.1"/>
    <property type="molecule type" value="Genomic_DNA"/>
</dbReference>
<evidence type="ECO:0000313" key="2">
    <source>
        <dbReference type="EMBL" id="NMG22234.1"/>
    </source>
</evidence>
<accession>A0ABX1PD41</accession>
<evidence type="ECO:0000259" key="1">
    <source>
        <dbReference type="Pfam" id="PF12728"/>
    </source>
</evidence>
<keyword evidence="3" id="KW-1185">Reference proteome</keyword>
<dbReference type="NCBIfam" id="TIGR01764">
    <property type="entry name" value="excise"/>
    <property type="match status" value="1"/>
</dbReference>
<organism evidence="2 3">
    <name type="scientific">Brasilonema bromeliae SPC951</name>
    <dbReference type="NCBI Taxonomy" id="385972"/>
    <lineage>
        <taxon>Bacteria</taxon>
        <taxon>Bacillati</taxon>
        <taxon>Cyanobacteriota</taxon>
        <taxon>Cyanophyceae</taxon>
        <taxon>Nostocales</taxon>
        <taxon>Scytonemataceae</taxon>
        <taxon>Brasilonema</taxon>
        <taxon>Bromeliae group (in: Brasilonema)</taxon>
    </lineage>
</organism>
<gene>
    <name evidence="2" type="ORF">DP116_23395</name>
</gene>
<dbReference type="SUPFAM" id="SSF46955">
    <property type="entry name" value="Putative DNA-binding domain"/>
    <property type="match status" value="1"/>
</dbReference>
<name>A0ABX1PD41_9CYAN</name>
<evidence type="ECO:0000313" key="3">
    <source>
        <dbReference type="Proteomes" id="UP000718564"/>
    </source>
</evidence>
<sequence>MTTILTHNVPIEAVKTEQEAQSIKQVEDILNSQGSQVKLIGTNGEQIDIPESLYQVLRHVVHAMASGQAVSLVPHSYEMTTQQAAEFLNVSRPYVVKLLEQGEIPYIKVGSHRRVCFEDLVRYKEQRDKKRSQLLKQLIEMSEEAGLYEEEK</sequence>
<reference evidence="2 3" key="1">
    <citation type="submission" date="2018-06" db="EMBL/GenBank/DDBJ databases">
        <title>Comparative genomics of Brasilonema spp. strains.</title>
        <authorList>
            <person name="Alvarenga D.O."/>
            <person name="Fiore M.F."/>
            <person name="Varani A.M."/>
        </authorList>
    </citation>
    <scope>NUCLEOTIDE SEQUENCE [LARGE SCALE GENOMIC DNA]</scope>
    <source>
        <strain evidence="2 3">SPC951</strain>
    </source>
</reference>
<keyword evidence="2" id="KW-0238">DNA-binding</keyword>
<dbReference type="RefSeq" id="WP_169157443.1">
    <property type="nucleotide sequence ID" value="NZ_CAWPJE010000233.1"/>
</dbReference>
<dbReference type="Proteomes" id="UP000718564">
    <property type="component" value="Unassembled WGS sequence"/>
</dbReference>
<dbReference type="InterPro" id="IPR010093">
    <property type="entry name" value="SinI_DNA-bd"/>
</dbReference>
<protein>
    <submittedName>
        <fullName evidence="2">DNA-binding protein</fullName>
    </submittedName>
</protein>
<dbReference type="InterPro" id="IPR041657">
    <property type="entry name" value="HTH_17"/>
</dbReference>
<dbReference type="InterPro" id="IPR009061">
    <property type="entry name" value="DNA-bd_dom_put_sf"/>
</dbReference>
<dbReference type="Pfam" id="PF12728">
    <property type="entry name" value="HTH_17"/>
    <property type="match status" value="1"/>
</dbReference>
<proteinExistence type="predicted"/>
<dbReference type="GO" id="GO:0003677">
    <property type="term" value="F:DNA binding"/>
    <property type="evidence" value="ECO:0007669"/>
    <property type="project" value="UniProtKB-KW"/>
</dbReference>
<feature type="domain" description="Helix-turn-helix" evidence="1">
    <location>
        <begin position="79"/>
        <end position="127"/>
    </location>
</feature>
<comment type="caution">
    <text evidence="2">The sequence shown here is derived from an EMBL/GenBank/DDBJ whole genome shotgun (WGS) entry which is preliminary data.</text>
</comment>